<dbReference type="EMBL" id="JADQDN010000006">
    <property type="protein sequence ID" value="MBF9197154.1"/>
    <property type="molecule type" value="Genomic_DNA"/>
</dbReference>
<dbReference type="InterPro" id="IPR023095">
    <property type="entry name" value="Ade_MeTrfase_dom_2"/>
</dbReference>
<keyword evidence="3 7" id="KW-0489">Methyltransferase</keyword>
<comment type="caution">
    <text evidence="7">The sequence shown here is derived from an EMBL/GenBank/DDBJ whole genome shotgun (WGS) entry which is preliminary data.</text>
</comment>
<sequence length="615" mass="70978">MRFIGNKELIAPDIKELLAENGLLDKGLTLCDAFCGTGAVSDLLKDSFDLVVNDSLKWCTVYTKGRVVSGTCTFSKLGFDPFAFLNSNKKTKKGFFFRNYSPTESSRMYFMPENAGRIDYFRATIETWRTRHLIDDDEYCYLLASLIESVSRVSNTAGVYGAFLKHWDPRAKRAITFSPVEARRLPHRKIHLHNEKIEDIIDTIDCDILYLDPPYTQNQYGTQYHLLETLVLNDNPPISPITGSRPTAPMRSDWSKDIKKHILFDKVVSRTKAKHIICSYSSDGFMSQSYIAAVLKRYGTDDSFTCKKISYDKYTNFKSRAKDGHFEYLFYIRKKPKSKVYYTSPLNYIGSKTRMLPFLMANMPDKIETFVDAFGGGFNVGINSNADRIVYNDYNHIVKNLIESFRVNETYDYVQYIRRQIKKYGLEKENAETYMAAREYYNALPIERRDPRLLYTVIMYGFNQQIRFNGGYEFNNPVGMRWFNEKVLEKLISFSGAVKSKNIVFKSVDYADLVDEIRPGSFVYMDPPYRLTTGAYNDGKRGFKGWDAEAEKRMFEFAEKLDAAAVKFMISYVIGHKGKVNEALKKWLSSNSFRVIECDRVQGIGRNEVVIVNYA</sequence>
<dbReference type="InterPro" id="IPR012186">
    <property type="entry name" value="Ade-mod_methylase_MStsI"/>
</dbReference>
<keyword evidence="5" id="KW-0949">S-adenosyl-L-methionine</keyword>
<dbReference type="GO" id="GO:0032259">
    <property type="term" value="P:methylation"/>
    <property type="evidence" value="ECO:0007669"/>
    <property type="project" value="UniProtKB-KW"/>
</dbReference>
<evidence type="ECO:0000313" key="7">
    <source>
        <dbReference type="EMBL" id="MBF9197154.1"/>
    </source>
</evidence>
<dbReference type="SUPFAM" id="SSF53335">
    <property type="entry name" value="S-adenosyl-L-methionine-dependent methyltransferases"/>
    <property type="match status" value="2"/>
</dbReference>
<reference evidence="7 8" key="1">
    <citation type="submission" date="2020-11" db="EMBL/GenBank/DDBJ databases">
        <authorList>
            <person name="Kim M.K."/>
        </authorList>
    </citation>
    <scope>NUCLEOTIDE SEQUENCE [LARGE SCALE GENOMIC DNA]</scope>
    <source>
        <strain evidence="7 8">BT290</strain>
    </source>
</reference>
<dbReference type="PANTHER" id="PTHR30481:SF3">
    <property type="entry name" value="DNA ADENINE METHYLASE"/>
    <property type="match status" value="1"/>
</dbReference>
<evidence type="ECO:0000256" key="6">
    <source>
        <dbReference type="ARBA" id="ARBA00047942"/>
    </source>
</evidence>
<dbReference type="NCBIfam" id="TIGR00571">
    <property type="entry name" value="dam"/>
    <property type="match status" value="1"/>
</dbReference>
<evidence type="ECO:0000256" key="3">
    <source>
        <dbReference type="ARBA" id="ARBA00022603"/>
    </source>
</evidence>
<name>A0ABS0HUW7_9HYPH</name>
<organism evidence="7 8">
    <name type="scientific">Microvirga terrestris</name>
    <dbReference type="NCBI Taxonomy" id="2791024"/>
    <lineage>
        <taxon>Bacteria</taxon>
        <taxon>Pseudomonadati</taxon>
        <taxon>Pseudomonadota</taxon>
        <taxon>Alphaproteobacteria</taxon>
        <taxon>Hyphomicrobiales</taxon>
        <taxon>Methylobacteriaceae</taxon>
        <taxon>Microvirga</taxon>
    </lineage>
</organism>
<evidence type="ECO:0000313" key="8">
    <source>
        <dbReference type="Proteomes" id="UP000611708"/>
    </source>
</evidence>
<accession>A0ABS0HUW7</accession>
<dbReference type="Pfam" id="PF02086">
    <property type="entry name" value="MethyltransfD12"/>
    <property type="match status" value="2"/>
</dbReference>
<dbReference type="RefSeq" id="WP_196264510.1">
    <property type="nucleotide sequence ID" value="NZ_JADQDN010000006.1"/>
</dbReference>
<dbReference type="Proteomes" id="UP000611708">
    <property type="component" value="Unassembled WGS sequence"/>
</dbReference>
<evidence type="ECO:0000256" key="2">
    <source>
        <dbReference type="ARBA" id="ARBA00011900"/>
    </source>
</evidence>
<evidence type="ECO:0000256" key="4">
    <source>
        <dbReference type="ARBA" id="ARBA00022679"/>
    </source>
</evidence>
<dbReference type="PANTHER" id="PTHR30481">
    <property type="entry name" value="DNA ADENINE METHYLASE"/>
    <property type="match status" value="1"/>
</dbReference>
<evidence type="ECO:0000256" key="1">
    <source>
        <dbReference type="ARBA" id="ARBA00006594"/>
    </source>
</evidence>
<proteinExistence type="inferred from homology"/>
<dbReference type="PRINTS" id="PR00505">
    <property type="entry name" value="D12N6MTFRASE"/>
</dbReference>
<dbReference type="GO" id="GO:0009007">
    <property type="term" value="F:site-specific DNA-methyltransferase (adenine-specific) activity"/>
    <property type="evidence" value="ECO:0007669"/>
    <property type="project" value="UniProtKB-EC"/>
</dbReference>
<keyword evidence="8" id="KW-1185">Reference proteome</keyword>
<dbReference type="Gene3D" id="1.10.1020.10">
    <property type="entry name" value="Adenine-specific Methyltransferase, Domain 2"/>
    <property type="match status" value="1"/>
</dbReference>
<dbReference type="InterPro" id="IPR029063">
    <property type="entry name" value="SAM-dependent_MTases_sf"/>
</dbReference>
<dbReference type="Gene3D" id="3.40.50.150">
    <property type="entry name" value="Vaccinia Virus protein VP39"/>
    <property type="match status" value="1"/>
</dbReference>
<dbReference type="InterPro" id="IPR012327">
    <property type="entry name" value="MeTrfase_D12"/>
</dbReference>
<evidence type="ECO:0000256" key="5">
    <source>
        <dbReference type="ARBA" id="ARBA00022691"/>
    </source>
</evidence>
<comment type="catalytic activity">
    <reaction evidence="6">
        <text>a 2'-deoxyadenosine in DNA + S-adenosyl-L-methionine = an N(6)-methyl-2'-deoxyadenosine in DNA + S-adenosyl-L-homocysteine + H(+)</text>
        <dbReference type="Rhea" id="RHEA:15197"/>
        <dbReference type="Rhea" id="RHEA-COMP:12418"/>
        <dbReference type="Rhea" id="RHEA-COMP:12419"/>
        <dbReference type="ChEBI" id="CHEBI:15378"/>
        <dbReference type="ChEBI" id="CHEBI:57856"/>
        <dbReference type="ChEBI" id="CHEBI:59789"/>
        <dbReference type="ChEBI" id="CHEBI:90615"/>
        <dbReference type="ChEBI" id="CHEBI:90616"/>
        <dbReference type="EC" id="2.1.1.72"/>
    </reaction>
</comment>
<gene>
    <name evidence="7" type="ORF">I2H36_14000</name>
</gene>
<protein>
    <recommendedName>
        <fullName evidence="2">site-specific DNA-methyltransferase (adenine-specific)</fullName>
        <ecNumber evidence="2">2.1.1.72</ecNumber>
    </recommendedName>
</protein>
<comment type="similarity">
    <text evidence="1">Belongs to the N(4)/N(6)-methyltransferase family.</text>
</comment>
<keyword evidence="4 7" id="KW-0808">Transferase</keyword>
<dbReference type="PIRSF" id="PIRSF036638">
    <property type="entry name" value="M_m6A_StsI"/>
    <property type="match status" value="1"/>
</dbReference>
<dbReference type="EC" id="2.1.1.72" evidence="2"/>